<feature type="transmembrane region" description="Helical" evidence="20">
    <location>
        <begin position="23"/>
        <end position="43"/>
    </location>
</feature>
<evidence type="ECO:0000256" key="7">
    <source>
        <dbReference type="ARBA" id="ARBA00022448"/>
    </source>
</evidence>
<keyword evidence="25" id="KW-1185">Reference proteome</keyword>
<keyword evidence="16" id="KW-0411">Iron-sulfur</keyword>
<dbReference type="PANTHER" id="PTHR10134">
    <property type="entry name" value="CYTOCHROME B-C1 COMPLEX SUBUNIT RIESKE, MITOCHONDRIAL"/>
    <property type="match status" value="1"/>
</dbReference>
<gene>
    <name evidence="24" type="primary">petA</name>
    <name evidence="24" type="ORF">ACFQNJ_13060</name>
</gene>
<dbReference type="InterPro" id="IPR006311">
    <property type="entry name" value="TAT_signal"/>
</dbReference>
<dbReference type="InterPro" id="IPR014349">
    <property type="entry name" value="Rieske_Fe-S_prot"/>
</dbReference>
<keyword evidence="15" id="KW-0408">Iron</keyword>
<evidence type="ECO:0000256" key="3">
    <source>
        <dbReference type="ARBA" id="ARBA00010651"/>
    </source>
</evidence>
<keyword evidence="8" id="KW-1003">Cell membrane</keyword>
<evidence type="ECO:0000256" key="14">
    <source>
        <dbReference type="ARBA" id="ARBA00022989"/>
    </source>
</evidence>
<evidence type="ECO:0000313" key="25">
    <source>
        <dbReference type="Proteomes" id="UP001596495"/>
    </source>
</evidence>
<evidence type="ECO:0000256" key="4">
    <source>
        <dbReference type="ARBA" id="ARBA00011649"/>
    </source>
</evidence>
<organism evidence="24 25">
    <name type="scientific">Hydrogenophaga bisanensis</name>
    <dbReference type="NCBI Taxonomy" id="439611"/>
    <lineage>
        <taxon>Bacteria</taxon>
        <taxon>Pseudomonadati</taxon>
        <taxon>Pseudomonadota</taxon>
        <taxon>Betaproteobacteria</taxon>
        <taxon>Burkholderiales</taxon>
        <taxon>Comamonadaceae</taxon>
        <taxon>Hydrogenophaga</taxon>
    </lineage>
</organism>
<evidence type="ECO:0000256" key="5">
    <source>
        <dbReference type="ARBA" id="ARBA00012951"/>
    </source>
</evidence>
<dbReference type="EC" id="7.1.1.8" evidence="5 20"/>
<dbReference type="PROSITE" id="PS51296">
    <property type="entry name" value="RIESKE"/>
    <property type="match status" value="1"/>
</dbReference>
<keyword evidence="7 20" id="KW-0813">Transport</keyword>
<dbReference type="CDD" id="cd03470">
    <property type="entry name" value="Rieske_cytochrome_bc1"/>
    <property type="match status" value="1"/>
</dbReference>
<evidence type="ECO:0000256" key="18">
    <source>
        <dbReference type="ARBA" id="ARBA00023157"/>
    </source>
</evidence>
<dbReference type="InterPro" id="IPR019470">
    <property type="entry name" value="Ubiq_cytC_Rdtase_Fe-S_su_TAT"/>
</dbReference>
<feature type="domain" description="Rieske" evidence="23">
    <location>
        <begin position="86"/>
        <end position="198"/>
    </location>
</feature>
<evidence type="ECO:0000256" key="9">
    <source>
        <dbReference type="ARBA" id="ARBA00022692"/>
    </source>
</evidence>
<comment type="miscellaneous">
    <text evidence="20">The Rieske protein is a high potential 2Fe-2S protein.</text>
</comment>
<dbReference type="InterPro" id="IPR017941">
    <property type="entry name" value="Rieske_2Fe-2S"/>
</dbReference>
<evidence type="ECO:0000259" key="23">
    <source>
        <dbReference type="PROSITE" id="PS51296"/>
    </source>
</evidence>
<evidence type="ECO:0000256" key="17">
    <source>
        <dbReference type="ARBA" id="ARBA00023136"/>
    </source>
</evidence>
<accession>A0ABW2RBH0</accession>
<evidence type="ECO:0000256" key="21">
    <source>
        <dbReference type="RuleBase" id="RU004497"/>
    </source>
</evidence>
<evidence type="ECO:0000256" key="13">
    <source>
        <dbReference type="ARBA" id="ARBA00022982"/>
    </source>
</evidence>
<keyword evidence="9 20" id="KW-0812">Transmembrane</keyword>
<dbReference type="InterPro" id="IPR005805">
    <property type="entry name" value="Rieske_Fe-S_prot_C"/>
</dbReference>
<dbReference type="PRINTS" id="PR00162">
    <property type="entry name" value="RIESKE"/>
</dbReference>
<keyword evidence="14 20" id="KW-1133">Transmembrane helix</keyword>
<dbReference type="InterPro" id="IPR036922">
    <property type="entry name" value="Rieske_2Fe-2S_sf"/>
</dbReference>
<keyword evidence="17 20" id="KW-0472">Membrane</keyword>
<feature type="region of interest" description="Disordered" evidence="22">
    <location>
        <begin position="97"/>
        <end position="118"/>
    </location>
</feature>
<comment type="similarity">
    <text evidence="3">Belongs to the Rieske iron-sulfur protein family.</text>
</comment>
<evidence type="ECO:0000256" key="1">
    <source>
        <dbReference type="ARBA" id="ARBA00002444"/>
    </source>
</evidence>
<keyword evidence="11" id="KW-0479">Metal-binding</keyword>
<protein>
    <recommendedName>
        <fullName evidence="6 20">Ubiquinol-cytochrome c reductase iron-sulfur subunit</fullName>
        <ecNumber evidence="5 20">7.1.1.8</ecNumber>
    </recommendedName>
</protein>
<evidence type="ECO:0000256" key="10">
    <source>
        <dbReference type="ARBA" id="ARBA00022714"/>
    </source>
</evidence>
<keyword evidence="12" id="KW-1278">Translocase</keyword>
<comment type="subcellular location">
    <subcellularLocation>
        <location evidence="2">Cell membrane</location>
        <topology evidence="2">Single-pass membrane protein</topology>
    </subcellularLocation>
</comment>
<name>A0ABW2RBH0_9BURK</name>
<comment type="caution">
    <text evidence="24">The sequence shown here is derived from an EMBL/GenBank/DDBJ whole genome shotgun (WGS) entry which is preliminary data.</text>
</comment>
<evidence type="ECO:0000256" key="16">
    <source>
        <dbReference type="ARBA" id="ARBA00023014"/>
    </source>
</evidence>
<comment type="catalytic activity">
    <reaction evidence="19 20">
        <text>a quinol + 2 Fe(III)-[cytochrome c](out) = a quinone + 2 Fe(II)-[cytochrome c](out) + 2 H(+)(out)</text>
        <dbReference type="Rhea" id="RHEA:11484"/>
        <dbReference type="Rhea" id="RHEA-COMP:10350"/>
        <dbReference type="Rhea" id="RHEA-COMP:14399"/>
        <dbReference type="ChEBI" id="CHEBI:15378"/>
        <dbReference type="ChEBI" id="CHEBI:24646"/>
        <dbReference type="ChEBI" id="CHEBI:29033"/>
        <dbReference type="ChEBI" id="CHEBI:29034"/>
        <dbReference type="ChEBI" id="CHEBI:132124"/>
        <dbReference type="EC" id="7.1.1.8"/>
    </reaction>
</comment>
<evidence type="ECO:0000256" key="12">
    <source>
        <dbReference type="ARBA" id="ARBA00022967"/>
    </source>
</evidence>
<dbReference type="SUPFAM" id="SSF50022">
    <property type="entry name" value="ISP domain"/>
    <property type="match status" value="1"/>
</dbReference>
<dbReference type="RefSeq" id="WP_382258121.1">
    <property type="nucleotide sequence ID" value="NZ_JBHTBX010000008.1"/>
</dbReference>
<reference evidence="25" key="1">
    <citation type="journal article" date="2019" name="Int. J. Syst. Evol. Microbiol.">
        <title>The Global Catalogue of Microorganisms (GCM) 10K type strain sequencing project: providing services to taxonomists for standard genome sequencing and annotation.</title>
        <authorList>
            <consortium name="The Broad Institute Genomics Platform"/>
            <consortium name="The Broad Institute Genome Sequencing Center for Infectious Disease"/>
            <person name="Wu L."/>
            <person name="Ma J."/>
        </authorList>
    </citation>
    <scope>NUCLEOTIDE SEQUENCE [LARGE SCALE GENOMIC DNA]</scope>
    <source>
        <strain evidence="25">CCUG 54518</strain>
    </source>
</reference>
<dbReference type="InterPro" id="IPR006317">
    <property type="entry name" value="Ubiquinol_cyt_c_Rdtase_Fe-S-su"/>
</dbReference>
<dbReference type="Proteomes" id="UP001596495">
    <property type="component" value="Unassembled WGS sequence"/>
</dbReference>
<evidence type="ECO:0000256" key="20">
    <source>
        <dbReference type="RuleBase" id="RU004494"/>
    </source>
</evidence>
<dbReference type="PROSITE" id="PS51318">
    <property type="entry name" value="TAT"/>
    <property type="match status" value="1"/>
</dbReference>
<dbReference type="Pfam" id="PF00355">
    <property type="entry name" value="Rieske"/>
    <property type="match status" value="1"/>
</dbReference>
<evidence type="ECO:0000256" key="2">
    <source>
        <dbReference type="ARBA" id="ARBA00004162"/>
    </source>
</evidence>
<evidence type="ECO:0000256" key="11">
    <source>
        <dbReference type="ARBA" id="ARBA00022723"/>
    </source>
</evidence>
<keyword evidence="13 20" id="KW-0249">Electron transport</keyword>
<evidence type="ECO:0000256" key="22">
    <source>
        <dbReference type="SAM" id="MobiDB-lite"/>
    </source>
</evidence>
<keyword evidence="10" id="KW-0001">2Fe-2S</keyword>
<evidence type="ECO:0000256" key="15">
    <source>
        <dbReference type="ARBA" id="ARBA00023004"/>
    </source>
</evidence>
<dbReference type="Gene3D" id="1.20.5.510">
    <property type="entry name" value="Single helix bin"/>
    <property type="match status" value="1"/>
</dbReference>
<keyword evidence="18" id="KW-1015">Disulfide bond</keyword>
<dbReference type="NCBIfam" id="TIGR01416">
    <property type="entry name" value="Rieske_proteo"/>
    <property type="match status" value="1"/>
</dbReference>
<sequence>MSHTASLHNIPTPGGVDSDRRTWLLATTAMGAAAAGAVAVPFVSSFSPSERAKAQGASVEVDISGLAPGEMTTVEWRGKPVWILRRTPEMLADLKDMPDLADPESKKDQQPEYARNTERSIKPEYLVTVGICTHLGCSPVTLPEGTANTSVPADWKGGFFCPCHGSTFDLAGRVFKNKPAPTNLEVPPHKYVADTRLLIGEDDSAAA</sequence>
<proteinExistence type="inferred from homology"/>
<comment type="subunit">
    <text evidence="4 21">The main subunits of complex b-c1 are: cytochrome b, cytochrome c1 and the Rieske protein.</text>
</comment>
<evidence type="ECO:0000313" key="24">
    <source>
        <dbReference type="EMBL" id="MFC7435436.1"/>
    </source>
</evidence>
<dbReference type="EMBL" id="JBHTBX010000008">
    <property type="protein sequence ID" value="MFC7435436.1"/>
    <property type="molecule type" value="Genomic_DNA"/>
</dbReference>
<dbReference type="Gene3D" id="2.102.10.10">
    <property type="entry name" value="Rieske [2Fe-2S] iron-sulphur domain"/>
    <property type="match status" value="1"/>
</dbReference>
<evidence type="ECO:0000256" key="6">
    <source>
        <dbReference type="ARBA" id="ARBA00019816"/>
    </source>
</evidence>
<comment type="cofactor">
    <cofactor evidence="20">
        <name>[2Fe-2S] cluster</name>
        <dbReference type="ChEBI" id="CHEBI:190135"/>
    </cofactor>
    <text evidence="20">Binds 1 [2Fe-2S] cluster per subunit.</text>
</comment>
<dbReference type="Pfam" id="PF10399">
    <property type="entry name" value="UCR_Fe-S_N"/>
    <property type="match status" value="1"/>
</dbReference>
<comment type="function">
    <text evidence="1">Component of the ubiquinol-cytochrome c reductase complex (complex III or cytochrome b-c1 complex), which is a respiratory chain that generates an electrochemical potential coupled to ATP synthesis.</text>
</comment>
<evidence type="ECO:0000256" key="19">
    <source>
        <dbReference type="ARBA" id="ARBA00029351"/>
    </source>
</evidence>
<evidence type="ECO:0000256" key="8">
    <source>
        <dbReference type="ARBA" id="ARBA00022475"/>
    </source>
</evidence>